<evidence type="ECO:0000256" key="1">
    <source>
        <dbReference type="SAM" id="Phobius"/>
    </source>
</evidence>
<comment type="caution">
    <text evidence="2">The sequence shown here is derived from an EMBL/GenBank/DDBJ whole genome shotgun (WGS) entry which is preliminary data.</text>
</comment>
<reference evidence="3" key="1">
    <citation type="journal article" date="2019" name="Int. J. Syst. Evol. Microbiol.">
        <title>The Global Catalogue of Microorganisms (GCM) 10K type strain sequencing project: providing services to taxonomists for standard genome sequencing and annotation.</title>
        <authorList>
            <consortium name="The Broad Institute Genomics Platform"/>
            <consortium name="The Broad Institute Genome Sequencing Center for Infectious Disease"/>
            <person name="Wu L."/>
            <person name="Ma J."/>
        </authorList>
    </citation>
    <scope>NUCLEOTIDE SEQUENCE [LARGE SCALE GENOMIC DNA]</scope>
    <source>
        <strain evidence="3">JCM 19015</strain>
    </source>
</reference>
<gene>
    <name evidence="2" type="ORF">GCM10025783_09770</name>
</gene>
<keyword evidence="1" id="KW-0472">Membrane</keyword>
<evidence type="ECO:0000313" key="3">
    <source>
        <dbReference type="Proteomes" id="UP001500121"/>
    </source>
</evidence>
<feature type="transmembrane region" description="Helical" evidence="1">
    <location>
        <begin position="38"/>
        <end position="60"/>
    </location>
</feature>
<dbReference type="Proteomes" id="UP001500121">
    <property type="component" value="Unassembled WGS sequence"/>
</dbReference>
<dbReference type="Pfam" id="PF11239">
    <property type="entry name" value="DUF3040"/>
    <property type="match status" value="1"/>
</dbReference>
<feature type="transmembrane region" description="Helical" evidence="1">
    <location>
        <begin position="66"/>
        <end position="84"/>
    </location>
</feature>
<dbReference type="RefSeq" id="WP_345479888.1">
    <property type="nucleotide sequence ID" value="NZ_BAABLP010000002.1"/>
</dbReference>
<accession>A0ABP8YYD8</accession>
<keyword evidence="1" id="KW-0812">Transmembrane</keyword>
<evidence type="ECO:0000313" key="2">
    <source>
        <dbReference type="EMBL" id="GAA4740830.1"/>
    </source>
</evidence>
<sequence length="120" mass="12850">MPLSEQEQRLLDEMERSLYHGDADFVASVGRAHGRMSYGAVIGGVLLVVAGIGVLVLGVLLHSWPVGALGFVAMFGGVLLAMGVRSRRGPAGFPADGTGSGPRAGFMDRLSQRWERRRRT</sequence>
<name>A0ABP8YYD8_9MICO</name>
<keyword evidence="1" id="KW-1133">Transmembrane helix</keyword>
<protein>
    <submittedName>
        <fullName evidence="2">DUF3040 domain-containing protein</fullName>
    </submittedName>
</protein>
<keyword evidence="3" id="KW-1185">Reference proteome</keyword>
<organism evidence="2 3">
    <name type="scientific">Amnibacterium soli</name>
    <dbReference type="NCBI Taxonomy" id="1282736"/>
    <lineage>
        <taxon>Bacteria</taxon>
        <taxon>Bacillati</taxon>
        <taxon>Actinomycetota</taxon>
        <taxon>Actinomycetes</taxon>
        <taxon>Micrococcales</taxon>
        <taxon>Microbacteriaceae</taxon>
        <taxon>Amnibacterium</taxon>
    </lineage>
</organism>
<proteinExistence type="predicted"/>
<dbReference type="EMBL" id="BAABLP010000002">
    <property type="protein sequence ID" value="GAA4740830.1"/>
    <property type="molecule type" value="Genomic_DNA"/>
</dbReference>
<dbReference type="InterPro" id="IPR021401">
    <property type="entry name" value="DUF3040"/>
</dbReference>